<keyword evidence="4" id="KW-0862">Zinc</keyword>
<keyword evidence="2" id="KW-0677">Repeat</keyword>
<feature type="domain" description="C2H2-type" evidence="6">
    <location>
        <begin position="173"/>
        <end position="196"/>
    </location>
</feature>
<dbReference type="Pfam" id="PF00096">
    <property type="entry name" value="zf-C2H2"/>
    <property type="match status" value="2"/>
</dbReference>
<dbReference type="Pfam" id="PF13894">
    <property type="entry name" value="zf-C2H2_4"/>
    <property type="match status" value="1"/>
</dbReference>
<dbReference type="PANTHER" id="PTHR24379">
    <property type="entry name" value="KRAB AND ZINC FINGER DOMAIN-CONTAINING"/>
    <property type="match status" value="1"/>
</dbReference>
<feature type="domain" description="C2H2-type" evidence="6">
    <location>
        <begin position="301"/>
        <end position="328"/>
    </location>
</feature>
<evidence type="ECO:0000256" key="2">
    <source>
        <dbReference type="ARBA" id="ARBA00022737"/>
    </source>
</evidence>
<feature type="domain" description="C2H2-type" evidence="6">
    <location>
        <begin position="370"/>
        <end position="393"/>
    </location>
</feature>
<protein>
    <recommendedName>
        <fullName evidence="6">C2H2-type domain-containing protein</fullName>
    </recommendedName>
</protein>
<dbReference type="Proteomes" id="UP000318571">
    <property type="component" value="Chromosome 8"/>
</dbReference>
<dbReference type="PROSITE" id="PS00028">
    <property type="entry name" value="ZINC_FINGER_C2H2_1"/>
    <property type="match status" value="6"/>
</dbReference>
<reference evidence="7 8" key="1">
    <citation type="journal article" date="2018" name="Nat. Ecol. Evol.">
        <title>Genomic signatures of mitonuclear coevolution across populations of Tigriopus californicus.</title>
        <authorList>
            <person name="Barreto F.S."/>
            <person name="Watson E.T."/>
            <person name="Lima T.G."/>
            <person name="Willett C.S."/>
            <person name="Edmands S."/>
            <person name="Li W."/>
            <person name="Burton R.S."/>
        </authorList>
    </citation>
    <scope>NUCLEOTIDE SEQUENCE [LARGE SCALE GENOMIC DNA]</scope>
    <source>
        <strain evidence="7 8">San Diego</strain>
    </source>
</reference>
<dbReference type="STRING" id="6832.A0A553N7P8"/>
<keyword evidence="8" id="KW-1185">Reference proteome</keyword>
<dbReference type="OMA" id="LECFNLF"/>
<feature type="domain" description="C2H2-type" evidence="6">
    <location>
        <begin position="340"/>
        <end position="368"/>
    </location>
</feature>
<name>A0A553N7P8_TIGCA</name>
<dbReference type="GO" id="GO:0000977">
    <property type="term" value="F:RNA polymerase II transcription regulatory region sequence-specific DNA binding"/>
    <property type="evidence" value="ECO:0007669"/>
    <property type="project" value="TreeGrafter"/>
</dbReference>
<proteinExistence type="predicted"/>
<evidence type="ECO:0000256" key="4">
    <source>
        <dbReference type="ARBA" id="ARBA00022833"/>
    </source>
</evidence>
<evidence type="ECO:0000256" key="5">
    <source>
        <dbReference type="PROSITE-ProRule" id="PRU00042"/>
    </source>
</evidence>
<keyword evidence="1" id="KW-0479">Metal-binding</keyword>
<dbReference type="Gene3D" id="3.30.160.60">
    <property type="entry name" value="Classic Zinc Finger"/>
    <property type="match status" value="4"/>
</dbReference>
<dbReference type="GO" id="GO:0008270">
    <property type="term" value="F:zinc ion binding"/>
    <property type="evidence" value="ECO:0007669"/>
    <property type="project" value="UniProtKB-KW"/>
</dbReference>
<dbReference type="InterPro" id="IPR013087">
    <property type="entry name" value="Znf_C2H2_type"/>
</dbReference>
<dbReference type="AlphaFoldDB" id="A0A553N7P8"/>
<dbReference type="EMBL" id="VCGU01000459">
    <property type="protein sequence ID" value="TRY61468.1"/>
    <property type="molecule type" value="Genomic_DNA"/>
</dbReference>
<organism evidence="7 8">
    <name type="scientific">Tigriopus californicus</name>
    <name type="common">Marine copepod</name>
    <dbReference type="NCBI Taxonomy" id="6832"/>
    <lineage>
        <taxon>Eukaryota</taxon>
        <taxon>Metazoa</taxon>
        <taxon>Ecdysozoa</taxon>
        <taxon>Arthropoda</taxon>
        <taxon>Crustacea</taxon>
        <taxon>Multicrustacea</taxon>
        <taxon>Hexanauplia</taxon>
        <taxon>Copepoda</taxon>
        <taxon>Harpacticoida</taxon>
        <taxon>Harpacticidae</taxon>
        <taxon>Tigriopus</taxon>
    </lineage>
</organism>
<sequence>MKDEALDDSKSAMPRRQIKCHHCSKVFNSIHVYHTHQRKKRKITCQECNKEVITFDDLKKHLATSHPESLEGLFKPLWENDEDVEAMKFPKSCYICDRVYNGHVMLNRHKELYHELGDFRCDECQAPCLTFYDFVIHNYQCHAKVISHIRPYTGGLEVLTHKNGKTEMKRENYSCQFCSSAFKFDTAHTSHMRRNHGFGLFECHSCDEMGHYAGAISAHMLNFHGDNPEVKCPGCFKVVNLKDHHDGFLEHYGSCKRAWTASKNSGTYEKGVFQCHYCGKEYASKVVFRAHIKQHEGIERFKCTYCDYGTNIKKVLEDHEKGHLRERGLTSEEAGMKLYYDCDQCDKKFVQESGLRSHKRRIHLGIKKSYLCKDCGEVYPNIQGYYKHKREKHGYVAKNVGRKGRRSHGPI</sequence>
<dbReference type="InterPro" id="IPR036236">
    <property type="entry name" value="Znf_C2H2_sf"/>
</dbReference>
<evidence type="ECO:0000256" key="3">
    <source>
        <dbReference type="ARBA" id="ARBA00022771"/>
    </source>
</evidence>
<dbReference type="GO" id="GO:0000981">
    <property type="term" value="F:DNA-binding transcription factor activity, RNA polymerase II-specific"/>
    <property type="evidence" value="ECO:0007669"/>
    <property type="project" value="TreeGrafter"/>
</dbReference>
<evidence type="ECO:0000313" key="7">
    <source>
        <dbReference type="EMBL" id="TRY61468.1"/>
    </source>
</evidence>
<feature type="domain" description="C2H2-type" evidence="6">
    <location>
        <begin position="273"/>
        <end position="300"/>
    </location>
</feature>
<gene>
    <name evidence="7" type="ORF">TCAL_07434</name>
</gene>
<evidence type="ECO:0000259" key="6">
    <source>
        <dbReference type="PROSITE" id="PS50157"/>
    </source>
</evidence>
<dbReference type="PANTHER" id="PTHR24379:SF127">
    <property type="entry name" value="BLOODY FINGERS-RELATED"/>
    <property type="match status" value="1"/>
</dbReference>
<evidence type="ECO:0000256" key="1">
    <source>
        <dbReference type="ARBA" id="ARBA00022723"/>
    </source>
</evidence>
<accession>A0A553N7P8</accession>
<evidence type="ECO:0000313" key="8">
    <source>
        <dbReference type="Proteomes" id="UP000318571"/>
    </source>
</evidence>
<dbReference type="GO" id="GO:0005634">
    <property type="term" value="C:nucleus"/>
    <property type="evidence" value="ECO:0007669"/>
    <property type="project" value="TreeGrafter"/>
</dbReference>
<dbReference type="SUPFAM" id="SSF57667">
    <property type="entry name" value="beta-beta-alpha zinc fingers"/>
    <property type="match status" value="3"/>
</dbReference>
<keyword evidence="3 5" id="KW-0863">Zinc-finger</keyword>
<comment type="caution">
    <text evidence="7">The sequence shown here is derived from an EMBL/GenBank/DDBJ whole genome shotgun (WGS) entry which is preliminary data.</text>
</comment>
<dbReference type="OrthoDB" id="8823111at2759"/>
<dbReference type="PROSITE" id="PS50157">
    <property type="entry name" value="ZINC_FINGER_C2H2_2"/>
    <property type="match status" value="5"/>
</dbReference>
<dbReference type="SMART" id="SM00355">
    <property type="entry name" value="ZnF_C2H2"/>
    <property type="match status" value="10"/>
</dbReference>